<reference evidence="10 11" key="1">
    <citation type="submission" date="2021-12" db="EMBL/GenBank/DDBJ databases">
        <title>Genome sequencing of bacteria with rrn-lacking chromosome and rrn-plasmid.</title>
        <authorList>
            <person name="Anda M."/>
            <person name="Iwasaki W."/>
        </authorList>
    </citation>
    <scope>NUCLEOTIDE SEQUENCE [LARGE SCALE GENOMIC DNA]</scope>
    <source>
        <strain evidence="10 11">NBRC 101262</strain>
    </source>
</reference>
<keyword evidence="11" id="KW-1185">Reference proteome</keyword>
<evidence type="ECO:0000256" key="1">
    <source>
        <dbReference type="ARBA" id="ARBA00004651"/>
    </source>
</evidence>
<comment type="subcellular location">
    <subcellularLocation>
        <location evidence="1">Cell membrane</location>
        <topology evidence="1">Multi-pass membrane protein</topology>
    </subcellularLocation>
</comment>
<feature type="domain" description="HAMP" evidence="9">
    <location>
        <begin position="342"/>
        <end position="396"/>
    </location>
</feature>
<protein>
    <recommendedName>
        <fullName evidence="9">HAMP domain-containing protein</fullName>
    </recommendedName>
</protein>
<evidence type="ECO:0000259" key="9">
    <source>
        <dbReference type="PROSITE" id="PS50885"/>
    </source>
</evidence>
<evidence type="ECO:0000313" key="11">
    <source>
        <dbReference type="Proteomes" id="UP001354989"/>
    </source>
</evidence>
<dbReference type="Pfam" id="PF00672">
    <property type="entry name" value="HAMP"/>
    <property type="match status" value="1"/>
</dbReference>
<evidence type="ECO:0000313" key="10">
    <source>
        <dbReference type="EMBL" id="BDD00192.1"/>
    </source>
</evidence>
<keyword evidence="6" id="KW-0175">Coiled coil</keyword>
<dbReference type="CDD" id="cd12912">
    <property type="entry name" value="PDC2_MCP_like"/>
    <property type="match status" value="1"/>
</dbReference>
<dbReference type="Gene3D" id="3.30.450.40">
    <property type="match status" value="1"/>
</dbReference>
<dbReference type="Proteomes" id="UP001354989">
    <property type="component" value="Chromosome"/>
</dbReference>
<dbReference type="InterPro" id="IPR029016">
    <property type="entry name" value="GAF-like_dom_sf"/>
</dbReference>
<dbReference type="Pfam" id="PF02743">
    <property type="entry name" value="dCache_1"/>
    <property type="match status" value="1"/>
</dbReference>
<keyword evidence="5 8" id="KW-0472">Membrane</keyword>
<feature type="compositionally biased region" description="Basic and acidic residues" evidence="7">
    <location>
        <begin position="436"/>
        <end position="447"/>
    </location>
</feature>
<sequence length="693" mass="77529">MKINLKLRAKLVLFTVLILGAASMFAWQYITSDLTKKSISDAKIVAQTTAQKYANEIEANLNTNQGMMRALANSMNDLITEDGDLKNEQQLDLLLNSFYKRNKNLLAAYYILELEAIRPSWPKTHGRYISLVQSQNGTLSSLKATLDTGNIANPTSYYYQTKQHPEEVLAEPYQDLLNDQLKGLLMSSQAAPLVLPSGKFAGIVASDLDLGNFAKLVKNIQPYPGAEAYLLSNEGTIVGHPDESKIGLSLSEIADNLPADVQLIDKISTGESFNYSIEDGATPYFITFVPITPAGTHKSWSLALKIPLSIFVSRAEALTKDASIMMMFGLVFLIVFMFILAHFVTSPIKQTTHALQQLADGEVDSIEKLNIKSRDEAQMMGESLNQLIDRLKEVSSFAKEIGNNNLEVTINPKSNKDSMGNALMGMKDSLQSAHIQEQERKKEEKQRSWANTGVARFSEITRDTSKGIEEMSQEVVAELVKYTEANQAGLFLLEEENRDHPVLELKACLAYDRKKFLEKEIMIGEGVAGRCFQEQETIYMTDLPQNYLEITSGLGAATPTNLLVVPLKVNDNIYGVLEIASFTKFEAYKIEFIERLCENFASVINTLRINQKTQYLLEEAQMQGEQLRAQEEEMRQNMEELQATQEDAARREEDLGQKVSEYKAQAEKAAAMVELLRTEMKSVQKNQSAHQQG</sequence>
<dbReference type="EMBL" id="AP025292">
    <property type="protein sequence ID" value="BDD00192.1"/>
    <property type="molecule type" value="Genomic_DNA"/>
</dbReference>
<keyword evidence="3 8" id="KW-0812">Transmembrane</keyword>
<dbReference type="CDD" id="cd12913">
    <property type="entry name" value="PDC1_MCP_like"/>
    <property type="match status" value="1"/>
</dbReference>
<proteinExistence type="predicted"/>
<feature type="coiled-coil region" evidence="6">
    <location>
        <begin position="617"/>
        <end position="686"/>
    </location>
</feature>
<dbReference type="RefSeq" id="WP_338397194.1">
    <property type="nucleotide sequence ID" value="NZ_AP025292.1"/>
</dbReference>
<dbReference type="SUPFAM" id="SSF158472">
    <property type="entry name" value="HAMP domain-like"/>
    <property type="match status" value="1"/>
</dbReference>
<name>A0ABM7VGU3_9BACT</name>
<dbReference type="SUPFAM" id="SSF55781">
    <property type="entry name" value="GAF domain-like"/>
    <property type="match status" value="1"/>
</dbReference>
<dbReference type="PROSITE" id="PS50885">
    <property type="entry name" value="HAMP"/>
    <property type="match status" value="1"/>
</dbReference>
<gene>
    <name evidence="10" type="ORF">PEPS_24720</name>
</gene>
<dbReference type="InterPro" id="IPR033479">
    <property type="entry name" value="dCache_1"/>
</dbReference>
<evidence type="ECO:0000256" key="6">
    <source>
        <dbReference type="SAM" id="Coils"/>
    </source>
</evidence>
<feature type="region of interest" description="Disordered" evidence="7">
    <location>
        <begin position="431"/>
        <end position="450"/>
    </location>
</feature>
<evidence type="ECO:0000256" key="8">
    <source>
        <dbReference type="SAM" id="Phobius"/>
    </source>
</evidence>
<keyword evidence="4 8" id="KW-1133">Transmembrane helix</keyword>
<dbReference type="Pfam" id="PF13185">
    <property type="entry name" value="GAF_2"/>
    <property type="match status" value="1"/>
</dbReference>
<dbReference type="SMART" id="SM00065">
    <property type="entry name" value="GAF"/>
    <property type="match status" value="1"/>
</dbReference>
<dbReference type="CDD" id="cd06225">
    <property type="entry name" value="HAMP"/>
    <property type="match status" value="1"/>
</dbReference>
<dbReference type="InterPro" id="IPR003660">
    <property type="entry name" value="HAMP_dom"/>
</dbReference>
<evidence type="ECO:0000256" key="4">
    <source>
        <dbReference type="ARBA" id="ARBA00022989"/>
    </source>
</evidence>
<accession>A0ABM7VGU3</accession>
<keyword evidence="2" id="KW-1003">Cell membrane</keyword>
<evidence type="ECO:0000256" key="2">
    <source>
        <dbReference type="ARBA" id="ARBA00022475"/>
    </source>
</evidence>
<evidence type="ECO:0000256" key="5">
    <source>
        <dbReference type="ARBA" id="ARBA00023136"/>
    </source>
</evidence>
<organism evidence="10 11">
    <name type="scientific">Persicobacter psychrovividus</name>
    <dbReference type="NCBI Taxonomy" id="387638"/>
    <lineage>
        <taxon>Bacteria</taxon>
        <taxon>Pseudomonadati</taxon>
        <taxon>Bacteroidota</taxon>
        <taxon>Cytophagia</taxon>
        <taxon>Cytophagales</taxon>
        <taxon>Persicobacteraceae</taxon>
        <taxon>Persicobacter</taxon>
    </lineage>
</organism>
<evidence type="ECO:0000256" key="3">
    <source>
        <dbReference type="ARBA" id="ARBA00022692"/>
    </source>
</evidence>
<dbReference type="Gene3D" id="3.30.450.20">
    <property type="entry name" value="PAS domain"/>
    <property type="match status" value="2"/>
</dbReference>
<dbReference type="Gene3D" id="6.10.340.10">
    <property type="match status" value="1"/>
</dbReference>
<dbReference type="InterPro" id="IPR003018">
    <property type="entry name" value="GAF"/>
</dbReference>
<evidence type="ECO:0000256" key="7">
    <source>
        <dbReference type="SAM" id="MobiDB-lite"/>
    </source>
</evidence>
<feature type="transmembrane region" description="Helical" evidence="8">
    <location>
        <begin position="324"/>
        <end position="344"/>
    </location>
</feature>